<dbReference type="GO" id="GO:0005509">
    <property type="term" value="F:calcium ion binding"/>
    <property type="evidence" value="ECO:0007669"/>
    <property type="project" value="InterPro"/>
</dbReference>
<dbReference type="Gene3D" id="2.150.10.10">
    <property type="entry name" value="Serralysin-like metalloprotease, C-terminal"/>
    <property type="match status" value="1"/>
</dbReference>
<dbReference type="Pfam" id="PF11617">
    <property type="entry name" value="Cu-binding_MopE"/>
    <property type="match status" value="2"/>
</dbReference>
<accession>A0A9X3N152</accession>
<dbReference type="PRINTS" id="PR00313">
    <property type="entry name" value="CABNDNGRPT"/>
</dbReference>
<evidence type="ECO:0000256" key="2">
    <source>
        <dbReference type="ARBA" id="ARBA00022525"/>
    </source>
</evidence>
<keyword evidence="5" id="KW-1185">Reference proteome</keyword>
<dbReference type="Pfam" id="PF00353">
    <property type="entry name" value="HemolysinCabind"/>
    <property type="match status" value="1"/>
</dbReference>
<proteinExistence type="predicted"/>
<comment type="caution">
    <text evidence="4">The sequence shown here is derived from an EMBL/GenBank/DDBJ whole genome shotgun (WGS) entry which is preliminary data.</text>
</comment>
<comment type="subcellular location">
    <subcellularLocation>
        <location evidence="1">Secreted</location>
    </subcellularLocation>
</comment>
<dbReference type="PANTHER" id="PTHR38340:SF1">
    <property type="entry name" value="S-LAYER PROTEIN"/>
    <property type="match status" value="1"/>
</dbReference>
<feature type="signal peptide" evidence="3">
    <location>
        <begin position="1"/>
        <end position="21"/>
    </location>
</feature>
<evidence type="ECO:0000313" key="4">
    <source>
        <dbReference type="EMBL" id="MDA0166549.1"/>
    </source>
</evidence>
<dbReference type="EMBL" id="JAPDOD010000068">
    <property type="protein sequence ID" value="MDA0166549.1"/>
    <property type="molecule type" value="Genomic_DNA"/>
</dbReference>
<dbReference type="RefSeq" id="WP_270045807.1">
    <property type="nucleotide sequence ID" value="NZ_JAPDOD010000068.1"/>
</dbReference>
<evidence type="ECO:0000313" key="5">
    <source>
        <dbReference type="Proteomes" id="UP001149140"/>
    </source>
</evidence>
<dbReference type="PROSITE" id="PS00330">
    <property type="entry name" value="HEMOLYSIN_CALCIUM"/>
    <property type="match status" value="1"/>
</dbReference>
<dbReference type="AlphaFoldDB" id="A0A9X3N152"/>
<sequence>MRSSPALLLLLAAALAVPATAAADDSWSVPPDGASHPASSWPHATRFEMLEFTLYDDEDASHVTVATDRTMDDVVARYDVAPRDGLPEITSARTGPDDQWVGTPGVYYWQAGDEPVHTLRITGAEKTLAAQAGVTTVEFNAATANTEADLTIRGDGLVDEADDVTITQTATSYVISRSGGGLAAANAPCTGGGAASAVTCPIAPSISVDLAGGDDTLSTNHVTHPILAAGGAGDDHLQGGGADDVLAGGAGNDTLTGGGGVDEFFGESGNDVIEARDSVPERIACGAGDDQARNDFTDILAECERGIDGDADAFASGVDCNDGIAAIHPGALDIFENGIDEDCDGRDAVNLDRDGDGFPIPGDCNDADPAIHPGALEIRGNDVDENCDRKAERFGLLRSLVASNWQFGGSYSKVLTMDIRNAPKGAKIALSCKGSGCSLKGTKRATVDRDLAPLHLKPFLGSAKLKKGAAVTVQVQATGLVGRVYTFKVARYGEFPAPTIQCQAPGAKEAKSC</sequence>
<protein>
    <submittedName>
        <fullName evidence="4">MopE-related protein</fullName>
    </submittedName>
</protein>
<dbReference type="SUPFAM" id="SSF51120">
    <property type="entry name" value="beta-Roll"/>
    <property type="match status" value="1"/>
</dbReference>
<dbReference type="GO" id="GO:0005576">
    <property type="term" value="C:extracellular region"/>
    <property type="evidence" value="ECO:0007669"/>
    <property type="project" value="UniProtKB-SubCell"/>
</dbReference>
<dbReference type="Proteomes" id="UP001149140">
    <property type="component" value="Unassembled WGS sequence"/>
</dbReference>
<name>A0A9X3N152_9ACTN</name>
<evidence type="ECO:0000256" key="3">
    <source>
        <dbReference type="SAM" id="SignalP"/>
    </source>
</evidence>
<feature type="chain" id="PRO_5040919592" evidence="3">
    <location>
        <begin position="22"/>
        <end position="513"/>
    </location>
</feature>
<organism evidence="4 5">
    <name type="scientific">Solirubrobacter ginsenosidimutans</name>
    <dbReference type="NCBI Taxonomy" id="490573"/>
    <lineage>
        <taxon>Bacteria</taxon>
        <taxon>Bacillati</taxon>
        <taxon>Actinomycetota</taxon>
        <taxon>Thermoleophilia</taxon>
        <taxon>Solirubrobacterales</taxon>
        <taxon>Solirubrobacteraceae</taxon>
        <taxon>Solirubrobacter</taxon>
    </lineage>
</organism>
<evidence type="ECO:0000256" key="1">
    <source>
        <dbReference type="ARBA" id="ARBA00004613"/>
    </source>
</evidence>
<dbReference type="InterPro" id="IPR001343">
    <property type="entry name" value="Hemolysn_Ca-bd"/>
</dbReference>
<reference evidence="4" key="1">
    <citation type="submission" date="2022-10" db="EMBL/GenBank/DDBJ databases">
        <title>The WGS of Solirubrobacter ginsenosidimutans DSM 21036.</title>
        <authorList>
            <person name="Jiang Z."/>
        </authorList>
    </citation>
    <scope>NUCLEOTIDE SEQUENCE</scope>
    <source>
        <strain evidence="4">DSM 21036</strain>
    </source>
</reference>
<dbReference type="InterPro" id="IPR021655">
    <property type="entry name" value="Put_metal-bd"/>
</dbReference>
<keyword evidence="3" id="KW-0732">Signal</keyword>
<dbReference type="InterPro" id="IPR018511">
    <property type="entry name" value="Hemolysin-typ_Ca-bd_CS"/>
</dbReference>
<dbReference type="InterPro" id="IPR050557">
    <property type="entry name" value="RTX_toxin/Mannuronan_C5-epim"/>
</dbReference>
<gene>
    <name evidence="4" type="ORF">OM076_40170</name>
</gene>
<dbReference type="PANTHER" id="PTHR38340">
    <property type="entry name" value="S-LAYER PROTEIN"/>
    <property type="match status" value="1"/>
</dbReference>
<keyword evidence="2" id="KW-0964">Secreted</keyword>
<dbReference type="InterPro" id="IPR011049">
    <property type="entry name" value="Serralysin-like_metalloprot_C"/>
</dbReference>